<dbReference type="PANTHER" id="PTHR34406">
    <property type="entry name" value="PROTEIN YCEI"/>
    <property type="match status" value="1"/>
</dbReference>
<reference evidence="3 4" key="1">
    <citation type="submission" date="2020-01" db="EMBL/GenBank/DDBJ databases">
        <title>Frigidibacter albus SP32T (=CGMCC 1.13995T).</title>
        <authorList>
            <person name="Liao X."/>
        </authorList>
    </citation>
    <scope>NUCLEOTIDE SEQUENCE [LARGE SCALE GENOMIC DNA]</scope>
    <source>
        <strain evidence="3 4">SP32</strain>
    </source>
</reference>
<organism evidence="3 4">
    <name type="scientific">Frigidibacter albus</name>
    <dbReference type="NCBI Taxonomy" id="1465486"/>
    <lineage>
        <taxon>Bacteria</taxon>
        <taxon>Pseudomonadati</taxon>
        <taxon>Pseudomonadota</taxon>
        <taxon>Alphaproteobacteria</taxon>
        <taxon>Rhodobacterales</taxon>
        <taxon>Paracoccaceae</taxon>
        <taxon>Frigidibacter</taxon>
    </lineage>
</organism>
<comment type="caution">
    <text evidence="3">The sequence shown here is derived from an EMBL/GenBank/DDBJ whole genome shotgun (WGS) entry which is preliminary data.</text>
</comment>
<dbReference type="Proteomes" id="UP000477083">
    <property type="component" value="Unassembled WGS sequence"/>
</dbReference>
<dbReference type="SUPFAM" id="SSF101874">
    <property type="entry name" value="YceI-like"/>
    <property type="match status" value="1"/>
</dbReference>
<dbReference type="Pfam" id="PF04264">
    <property type="entry name" value="YceI"/>
    <property type="match status" value="1"/>
</dbReference>
<feature type="signal peptide" evidence="1">
    <location>
        <begin position="1"/>
        <end position="17"/>
    </location>
</feature>
<dbReference type="EMBL" id="WWNR01000010">
    <property type="protein sequence ID" value="MZQ90512.1"/>
    <property type="molecule type" value="Genomic_DNA"/>
</dbReference>
<evidence type="ECO:0000313" key="4">
    <source>
        <dbReference type="Proteomes" id="UP000477083"/>
    </source>
</evidence>
<sequence length="223" mass="23354">MAPMMALLVGMAGAALAQEAPPPAFTPAPTQAPAGRYTLDLSHGRLIFRVSHLGFSNYTALFTDFAAELDFDPTNPEAMVLTATVDPASIETHFPDPEFDFNAYLAGPDFLDAAAFPEITFTSTRIRMTAPDKAAVTGDLTLHGITRPITLRATFNGGYAPQSFDPGGARIGFSAVGTLFRSDFGIDMGIPAPGTTLGVSDAVEIVIEAEFINPDASGGQVGP</sequence>
<dbReference type="InterPro" id="IPR007372">
    <property type="entry name" value="Lipid/polyisoprenoid-bd_YceI"/>
</dbReference>
<feature type="domain" description="Lipid/polyisoprenoid-binding YceI-like" evidence="2">
    <location>
        <begin position="36"/>
        <end position="212"/>
    </location>
</feature>
<proteinExistence type="predicted"/>
<evidence type="ECO:0000313" key="3">
    <source>
        <dbReference type="EMBL" id="MZQ90512.1"/>
    </source>
</evidence>
<dbReference type="InterPro" id="IPR036761">
    <property type="entry name" value="TTHA0802/YceI-like_sf"/>
</dbReference>
<gene>
    <name evidence="3" type="ORF">GS660_15555</name>
</gene>
<dbReference type="AlphaFoldDB" id="A0A6L8VLU6"/>
<dbReference type="PANTHER" id="PTHR34406:SF1">
    <property type="entry name" value="PROTEIN YCEI"/>
    <property type="match status" value="1"/>
</dbReference>
<keyword evidence="1" id="KW-0732">Signal</keyword>
<evidence type="ECO:0000256" key="1">
    <source>
        <dbReference type="SAM" id="SignalP"/>
    </source>
</evidence>
<dbReference type="Gene3D" id="2.40.128.110">
    <property type="entry name" value="Lipid/polyisoprenoid-binding, YceI-like"/>
    <property type="match status" value="1"/>
</dbReference>
<feature type="chain" id="PRO_5026663245" evidence="1">
    <location>
        <begin position="18"/>
        <end position="223"/>
    </location>
</feature>
<dbReference type="OrthoDB" id="9811006at2"/>
<dbReference type="SMART" id="SM00867">
    <property type="entry name" value="YceI"/>
    <property type="match status" value="1"/>
</dbReference>
<keyword evidence="4" id="KW-1185">Reference proteome</keyword>
<evidence type="ECO:0000259" key="2">
    <source>
        <dbReference type="SMART" id="SM00867"/>
    </source>
</evidence>
<accession>A0A6L8VLU6</accession>
<protein>
    <submittedName>
        <fullName evidence="3">Polyisoprenoid-binding protein</fullName>
    </submittedName>
</protein>
<name>A0A6L8VLU6_9RHOB</name>